<comment type="cofactor">
    <cofactor evidence="1">
        <name>pyridoxal 5'-phosphate</name>
        <dbReference type="ChEBI" id="CHEBI:597326"/>
    </cofactor>
</comment>
<dbReference type="SUPFAM" id="SSF53383">
    <property type="entry name" value="PLP-dependent transferases"/>
    <property type="match status" value="1"/>
</dbReference>
<dbReference type="Proteomes" id="UP001600165">
    <property type="component" value="Unassembled WGS sequence"/>
</dbReference>
<evidence type="ECO:0000256" key="6">
    <source>
        <dbReference type="ARBA" id="ARBA00050776"/>
    </source>
</evidence>
<dbReference type="Pfam" id="PF00266">
    <property type="entry name" value="Aminotran_5"/>
    <property type="match status" value="1"/>
</dbReference>
<dbReference type="InterPro" id="IPR015421">
    <property type="entry name" value="PyrdxlP-dep_Trfase_major"/>
</dbReference>
<sequence length="422" mass="45837">MTVAQEKTLAAQVRADFPALAQEVNGQPLVYFDNAATSQKPQAVLDAIARYYQQDNANVHRGIHTLSVRATDAYEAVRDKVASFIHAASRNEIVFTRNASEAINLVAYAWGLSHLQPGDEIILSVMEHHSNLVPWQLVAQRTGAVLKHVALTETQTFDLAQFNQLVSAKTKLVAIVHVSNTLGCINPIEQVIATAHQAGAKVLVDACQSVPHMPIDVQAIDCDWLVASGHKMCGPTGAGFLYGKLDVLKAMPPFLGGGEMIADVFLDHSTYAELPHKFEAGTPAIAEVIALGAAVDYLTSLGMDRIAEYEHELTAYLFQELNKLPQVTIYGPQPQPDGSGRASLAAFTVEGVHAQDLATLLDQSGIAIRSGHHCTQPLHRLLEVSSTARASLYFYNTRAEIDLFIAALKDTIEFFSNIFEAD</sequence>
<evidence type="ECO:0000313" key="9">
    <source>
        <dbReference type="Proteomes" id="UP001600165"/>
    </source>
</evidence>
<keyword evidence="5" id="KW-0663">Pyridoxal phosphate</keyword>
<dbReference type="Gene3D" id="3.40.640.10">
    <property type="entry name" value="Type I PLP-dependent aspartate aminotransferase-like (Major domain)"/>
    <property type="match status" value="1"/>
</dbReference>
<dbReference type="InterPro" id="IPR015422">
    <property type="entry name" value="PyrdxlP-dep_Trfase_small"/>
</dbReference>
<comment type="similarity">
    <text evidence="2">Belongs to the class-V pyridoxal-phosphate-dependent aminotransferase family. Csd subfamily.</text>
</comment>
<evidence type="ECO:0000313" key="8">
    <source>
        <dbReference type="EMBL" id="MFE4106766.1"/>
    </source>
</evidence>
<dbReference type="GO" id="GO:0031071">
    <property type="term" value="F:cysteine desulfurase activity"/>
    <property type="evidence" value="ECO:0007669"/>
    <property type="project" value="UniProtKB-EC"/>
</dbReference>
<evidence type="ECO:0000256" key="4">
    <source>
        <dbReference type="ARBA" id="ARBA00022679"/>
    </source>
</evidence>
<dbReference type="EC" id="2.8.1.7" evidence="3"/>
<dbReference type="NCBIfam" id="TIGR01979">
    <property type="entry name" value="sufS"/>
    <property type="match status" value="1"/>
</dbReference>
<reference evidence="8 9" key="1">
    <citation type="submission" date="2024-10" db="EMBL/GenBank/DDBJ databases">
        <authorList>
            <person name="Ratan Roy A."/>
            <person name="Morales Sandoval P.H."/>
            <person name="De Los Santos Villalobos S."/>
            <person name="Chakraborty S."/>
            <person name="Mukherjee J."/>
        </authorList>
    </citation>
    <scope>NUCLEOTIDE SEQUENCE [LARGE SCALE GENOMIC DNA]</scope>
    <source>
        <strain evidence="8 9">S1</strain>
    </source>
</reference>
<dbReference type="InterPro" id="IPR000192">
    <property type="entry name" value="Aminotrans_V_dom"/>
</dbReference>
<feature type="domain" description="Aminotransferase class V" evidence="7">
    <location>
        <begin position="30"/>
        <end position="404"/>
    </location>
</feature>
<evidence type="ECO:0000259" key="7">
    <source>
        <dbReference type="Pfam" id="PF00266"/>
    </source>
</evidence>
<comment type="caution">
    <text evidence="8">The sequence shown here is derived from an EMBL/GenBank/DDBJ whole genome shotgun (WGS) entry which is preliminary data.</text>
</comment>
<accession>A0ABW6IF35</accession>
<dbReference type="Gene3D" id="3.90.1150.10">
    <property type="entry name" value="Aspartate Aminotransferase, domain 1"/>
    <property type="match status" value="1"/>
</dbReference>
<organism evidence="8 9">
    <name type="scientific">Almyronema epifaneia S1</name>
    <dbReference type="NCBI Taxonomy" id="2991925"/>
    <lineage>
        <taxon>Bacteria</taxon>
        <taxon>Bacillati</taxon>
        <taxon>Cyanobacteriota</taxon>
        <taxon>Cyanophyceae</taxon>
        <taxon>Nodosilineales</taxon>
        <taxon>Nodosilineaceae</taxon>
        <taxon>Almyronema</taxon>
        <taxon>Almyronema epifaneia</taxon>
    </lineage>
</organism>
<dbReference type="RefSeq" id="WP_377964829.1">
    <property type="nucleotide sequence ID" value="NZ_JBHZOL010000071.1"/>
</dbReference>
<keyword evidence="9" id="KW-1185">Reference proteome</keyword>
<dbReference type="PANTHER" id="PTHR43586:SF8">
    <property type="entry name" value="CYSTEINE DESULFURASE 1, CHLOROPLASTIC"/>
    <property type="match status" value="1"/>
</dbReference>
<dbReference type="CDD" id="cd06453">
    <property type="entry name" value="SufS_like"/>
    <property type="match status" value="1"/>
</dbReference>
<evidence type="ECO:0000256" key="1">
    <source>
        <dbReference type="ARBA" id="ARBA00001933"/>
    </source>
</evidence>
<evidence type="ECO:0000256" key="3">
    <source>
        <dbReference type="ARBA" id="ARBA00012239"/>
    </source>
</evidence>
<dbReference type="PANTHER" id="PTHR43586">
    <property type="entry name" value="CYSTEINE DESULFURASE"/>
    <property type="match status" value="1"/>
</dbReference>
<evidence type="ECO:0000256" key="5">
    <source>
        <dbReference type="ARBA" id="ARBA00022898"/>
    </source>
</evidence>
<comment type="catalytic activity">
    <reaction evidence="6">
        <text>(sulfur carrier)-H + L-cysteine = (sulfur carrier)-SH + L-alanine</text>
        <dbReference type="Rhea" id="RHEA:43892"/>
        <dbReference type="Rhea" id="RHEA-COMP:14737"/>
        <dbReference type="Rhea" id="RHEA-COMP:14739"/>
        <dbReference type="ChEBI" id="CHEBI:29917"/>
        <dbReference type="ChEBI" id="CHEBI:35235"/>
        <dbReference type="ChEBI" id="CHEBI:57972"/>
        <dbReference type="ChEBI" id="CHEBI:64428"/>
        <dbReference type="EC" id="2.8.1.7"/>
    </reaction>
</comment>
<proteinExistence type="inferred from homology"/>
<evidence type="ECO:0000256" key="2">
    <source>
        <dbReference type="ARBA" id="ARBA00010447"/>
    </source>
</evidence>
<dbReference type="InterPro" id="IPR010970">
    <property type="entry name" value="Cys_dSase_SufS"/>
</dbReference>
<dbReference type="EMBL" id="JBHZOL010000071">
    <property type="protein sequence ID" value="MFE4106766.1"/>
    <property type="molecule type" value="Genomic_DNA"/>
</dbReference>
<name>A0ABW6IF35_9CYAN</name>
<dbReference type="InterPro" id="IPR015424">
    <property type="entry name" value="PyrdxlP-dep_Trfase"/>
</dbReference>
<keyword evidence="4 8" id="KW-0808">Transferase</keyword>
<gene>
    <name evidence="8" type="ORF">ACFVKH_10795</name>
</gene>
<protein>
    <recommendedName>
        <fullName evidence="3">cysteine desulfurase</fullName>
        <ecNumber evidence="3">2.8.1.7</ecNumber>
    </recommendedName>
</protein>